<dbReference type="Pfam" id="PF09368">
    <property type="entry name" value="Sas10"/>
    <property type="match status" value="1"/>
</dbReference>
<dbReference type="PANTHER" id="PTHR13237">
    <property type="entry name" value="SOMETHING ABOUT SILENCING PROTEIN 10-RELATED"/>
    <property type="match status" value="1"/>
</dbReference>
<sequence length="602" mass="70022">MAILKRKKEKKQTPLRRRKTYKEHQLHPEILQDEVDEMFTKRVESFVERSEREQVDYLKSGGSPEKFRQSYDESISSDKSSVETTASEIEDDLSDPDTWGIDRQNYYGADAEDTESLSESELELIMKEEEQESRRLQEQQIATLEKEDLEASQLTGLDEDLEKGAFLIQGKDWSTLTPDEKQRIIEKDSPEVIKLLHDFKEKSREIFDSLEPVIDTAKNFKNMYSNGMSLLELKYHLLLNYCINIAFFMLLKAQGVTVKDHPVLDQLIELRVTMEKMKPLEEKLQYQIHKLVELARGKKENTEATTEENDENILKPNPASLIASDDDSQSDSNNEQDDVMENKQRPYRPPRILPTKDIKSMHNAYDSHLEVEKREKLEEENWKDSYMELEELPESLRGGLLSQDTEKLTNLIEAEKERQKYEEENFIRLFSEKKEQKLQRKMHSIERESILGSEFGQEFDSLVSMADHLVSSKQQNLKDTSGNNQESSASIMGSDEDDRDSSESDIEDDLSVRRKSKFIDKNIPTSIVPGEIPKGSRRKAQRAQLENKGLTPRRKKILKNPRVKHKKRYDTARKKRKGISRNFTHMSSSLYRGESSGINVRK</sequence>
<proteinExistence type="predicted"/>
<feature type="region of interest" description="Disordered" evidence="3">
    <location>
        <begin position="50"/>
        <end position="100"/>
    </location>
</feature>
<feature type="compositionally biased region" description="Polar residues" evidence="3">
    <location>
        <begin position="581"/>
        <end position="590"/>
    </location>
</feature>
<reference evidence="5" key="1">
    <citation type="journal article" date="2022" name="Proc. Natl. Acad. Sci. U.S.A.">
        <title>Life cycle and functional genomics of the unicellular red alga Galdieria for elucidating algal and plant evolution and industrial use.</title>
        <authorList>
            <person name="Hirooka S."/>
            <person name="Itabashi T."/>
            <person name="Ichinose T.M."/>
            <person name="Onuma R."/>
            <person name="Fujiwara T."/>
            <person name="Yamashita S."/>
            <person name="Jong L.W."/>
            <person name="Tomita R."/>
            <person name="Iwane A.H."/>
            <person name="Miyagishima S.Y."/>
        </authorList>
    </citation>
    <scope>NUCLEOTIDE SEQUENCE</scope>
    <source>
        <strain evidence="5">NBRC 102759</strain>
    </source>
</reference>
<reference evidence="5" key="2">
    <citation type="submission" date="2022-01" db="EMBL/GenBank/DDBJ databases">
        <authorList>
            <person name="Hirooka S."/>
            <person name="Miyagishima S.Y."/>
        </authorList>
    </citation>
    <scope>NUCLEOTIDE SEQUENCE</scope>
    <source>
        <strain evidence="5">NBRC 102759</strain>
    </source>
</reference>
<feature type="region of interest" description="Disordered" evidence="3">
    <location>
        <begin position="1"/>
        <end position="28"/>
    </location>
</feature>
<feature type="compositionally biased region" description="Basic residues" evidence="3">
    <location>
        <begin position="551"/>
        <end position="579"/>
    </location>
</feature>
<feature type="coiled-coil region" evidence="2">
    <location>
        <begin position="119"/>
        <end position="147"/>
    </location>
</feature>
<dbReference type="EMBL" id="BQMJ01000020">
    <property type="protein sequence ID" value="GJQ11059.1"/>
    <property type="molecule type" value="Genomic_DNA"/>
</dbReference>
<feature type="compositionally biased region" description="Acidic residues" evidence="3">
    <location>
        <begin position="324"/>
        <end position="339"/>
    </location>
</feature>
<feature type="region of interest" description="Disordered" evidence="3">
    <location>
        <begin position="525"/>
        <end position="602"/>
    </location>
</feature>
<evidence type="ECO:0000259" key="4">
    <source>
        <dbReference type="Pfam" id="PF09368"/>
    </source>
</evidence>
<feature type="region of interest" description="Disordered" evidence="3">
    <location>
        <begin position="473"/>
        <end position="513"/>
    </location>
</feature>
<feature type="region of interest" description="Disordered" evidence="3">
    <location>
        <begin position="299"/>
        <end position="354"/>
    </location>
</feature>
<feature type="domain" description="Sas10 C-terminal" evidence="4">
    <location>
        <begin position="535"/>
        <end position="600"/>
    </location>
</feature>
<evidence type="ECO:0000313" key="5">
    <source>
        <dbReference type="EMBL" id="GJQ11059.1"/>
    </source>
</evidence>
<dbReference type="GO" id="GO:0032040">
    <property type="term" value="C:small-subunit processome"/>
    <property type="evidence" value="ECO:0007669"/>
    <property type="project" value="TreeGrafter"/>
</dbReference>
<dbReference type="Proteomes" id="UP001061958">
    <property type="component" value="Unassembled WGS sequence"/>
</dbReference>
<feature type="compositionally biased region" description="Basic residues" evidence="3">
    <location>
        <begin position="1"/>
        <end position="21"/>
    </location>
</feature>
<gene>
    <name evidence="5" type="ORF">GpartN1_g2850.t1</name>
</gene>
<dbReference type="Pfam" id="PF04000">
    <property type="entry name" value="Sas10_Utp3"/>
    <property type="match status" value="1"/>
</dbReference>
<evidence type="ECO:0000256" key="2">
    <source>
        <dbReference type="SAM" id="Coils"/>
    </source>
</evidence>
<keyword evidence="6" id="KW-1185">Reference proteome</keyword>
<comment type="caution">
    <text evidence="5">The sequence shown here is derived from an EMBL/GenBank/DDBJ whole genome shotgun (WGS) entry which is preliminary data.</text>
</comment>
<feature type="compositionally biased region" description="Acidic residues" evidence="3">
    <location>
        <begin position="494"/>
        <end position="509"/>
    </location>
</feature>
<dbReference type="OrthoDB" id="203440at2759"/>
<evidence type="ECO:0000313" key="6">
    <source>
        <dbReference type="Proteomes" id="UP001061958"/>
    </source>
</evidence>
<evidence type="ECO:0000256" key="1">
    <source>
        <dbReference type="ARBA" id="ARBA00022553"/>
    </source>
</evidence>
<dbReference type="InterPro" id="IPR007146">
    <property type="entry name" value="Sas10/Utp3/C1D"/>
</dbReference>
<dbReference type="AlphaFoldDB" id="A0A9C7PVR1"/>
<evidence type="ECO:0000256" key="3">
    <source>
        <dbReference type="SAM" id="MobiDB-lite"/>
    </source>
</evidence>
<dbReference type="GO" id="GO:0000462">
    <property type="term" value="P:maturation of SSU-rRNA from tricistronic rRNA transcript (SSU-rRNA, 5.8S rRNA, LSU-rRNA)"/>
    <property type="evidence" value="ECO:0007669"/>
    <property type="project" value="TreeGrafter"/>
</dbReference>
<protein>
    <recommendedName>
        <fullName evidence="4">Sas10 C-terminal domain-containing protein</fullName>
    </recommendedName>
</protein>
<feature type="compositionally biased region" description="Polar residues" evidence="3">
    <location>
        <begin position="473"/>
        <end position="491"/>
    </location>
</feature>
<name>A0A9C7PVR1_9RHOD</name>
<dbReference type="PANTHER" id="PTHR13237:SF9">
    <property type="entry name" value="NEUROGUIDIN"/>
    <property type="match status" value="1"/>
</dbReference>
<keyword evidence="1" id="KW-0597">Phosphoprotein</keyword>
<accession>A0A9C7PVR1</accession>
<dbReference type="InterPro" id="IPR018972">
    <property type="entry name" value="Sas10_C_dom"/>
</dbReference>
<keyword evidence="2" id="KW-0175">Coiled coil</keyword>
<organism evidence="5 6">
    <name type="scientific">Galdieria partita</name>
    <dbReference type="NCBI Taxonomy" id="83374"/>
    <lineage>
        <taxon>Eukaryota</taxon>
        <taxon>Rhodophyta</taxon>
        <taxon>Bangiophyceae</taxon>
        <taxon>Galdieriales</taxon>
        <taxon>Galdieriaceae</taxon>
        <taxon>Galdieria</taxon>
    </lineage>
</organism>